<accession>A0A939BX44</accession>
<dbReference type="AlphaFoldDB" id="A0A939BX44"/>
<dbReference type="EMBL" id="JAERTX010000003">
    <property type="protein sequence ID" value="MBM9458998.1"/>
    <property type="molecule type" value="Genomic_DNA"/>
</dbReference>
<evidence type="ECO:0000313" key="1">
    <source>
        <dbReference type="EMBL" id="MBM9458998.1"/>
    </source>
</evidence>
<reference evidence="1" key="1">
    <citation type="submission" date="2021-01" db="EMBL/GenBank/DDBJ databases">
        <title>Novel species in genus Nocardioides.</title>
        <authorList>
            <person name="Zhang G."/>
        </authorList>
    </citation>
    <scope>NUCLEOTIDE SEQUENCE</scope>
    <source>
        <strain evidence="1">Zg-536</strain>
    </source>
</reference>
<dbReference type="Pfam" id="PF00300">
    <property type="entry name" value="His_Phos_1"/>
    <property type="match status" value="1"/>
</dbReference>
<dbReference type="InterPro" id="IPR029033">
    <property type="entry name" value="His_PPase_superfam"/>
</dbReference>
<dbReference type="Proteomes" id="UP000663791">
    <property type="component" value="Unassembled WGS sequence"/>
</dbReference>
<dbReference type="InterPro" id="IPR013078">
    <property type="entry name" value="His_Pase_superF_clade-1"/>
</dbReference>
<dbReference type="Gene3D" id="3.40.50.1240">
    <property type="entry name" value="Phosphoglycerate mutase-like"/>
    <property type="match status" value="1"/>
</dbReference>
<evidence type="ECO:0000313" key="2">
    <source>
        <dbReference type="Proteomes" id="UP000663791"/>
    </source>
</evidence>
<protein>
    <submittedName>
        <fullName evidence="1">Histidine phosphatase family protein</fullName>
    </submittedName>
</protein>
<gene>
    <name evidence="1" type="ORF">JK386_03715</name>
</gene>
<dbReference type="SMART" id="SM00855">
    <property type="entry name" value="PGAM"/>
    <property type="match status" value="1"/>
</dbReference>
<dbReference type="CDD" id="cd07067">
    <property type="entry name" value="HP_PGM_like"/>
    <property type="match status" value="1"/>
</dbReference>
<sequence>MTRVSSRRLVVVRHARAQQAAESDVQRPLHPEGTADARALGAWLASQRIEPGVAYVSRAVRTRQTWDALAAGAGWELAPHVDGALYDTDEAGVLELVHVTPAEVDTVVVVGHNPTVSMLVAGLDDGTGAASGAVERGSFPTATAAVLELDGAWSDFVATGARLEGFHVARS</sequence>
<comment type="caution">
    <text evidence="1">The sequence shown here is derived from an EMBL/GenBank/DDBJ whole genome shotgun (WGS) entry which is preliminary data.</text>
</comment>
<keyword evidence="2" id="KW-1185">Reference proteome</keyword>
<name>A0A939BX44_9ACTN</name>
<proteinExistence type="predicted"/>
<organism evidence="1 2">
    <name type="scientific">Nocardioides faecalis</name>
    <dbReference type="NCBI Taxonomy" id="2803858"/>
    <lineage>
        <taxon>Bacteria</taxon>
        <taxon>Bacillati</taxon>
        <taxon>Actinomycetota</taxon>
        <taxon>Actinomycetes</taxon>
        <taxon>Propionibacteriales</taxon>
        <taxon>Nocardioidaceae</taxon>
        <taxon>Nocardioides</taxon>
    </lineage>
</organism>
<dbReference type="SUPFAM" id="SSF53254">
    <property type="entry name" value="Phosphoglycerate mutase-like"/>
    <property type="match status" value="1"/>
</dbReference>